<organism evidence="1">
    <name type="scientific">Arundo donax</name>
    <name type="common">Giant reed</name>
    <name type="synonym">Donax arundinaceus</name>
    <dbReference type="NCBI Taxonomy" id="35708"/>
    <lineage>
        <taxon>Eukaryota</taxon>
        <taxon>Viridiplantae</taxon>
        <taxon>Streptophyta</taxon>
        <taxon>Embryophyta</taxon>
        <taxon>Tracheophyta</taxon>
        <taxon>Spermatophyta</taxon>
        <taxon>Magnoliopsida</taxon>
        <taxon>Liliopsida</taxon>
        <taxon>Poales</taxon>
        <taxon>Poaceae</taxon>
        <taxon>PACMAD clade</taxon>
        <taxon>Arundinoideae</taxon>
        <taxon>Arundineae</taxon>
        <taxon>Arundo</taxon>
    </lineage>
</organism>
<evidence type="ECO:0000313" key="1">
    <source>
        <dbReference type="EMBL" id="JAE02796.1"/>
    </source>
</evidence>
<accession>A0A0A9EY33</accession>
<reference evidence="1" key="1">
    <citation type="submission" date="2014-09" db="EMBL/GenBank/DDBJ databases">
        <authorList>
            <person name="Magalhaes I.L.F."/>
            <person name="Oliveira U."/>
            <person name="Santos F.R."/>
            <person name="Vidigal T.H.D.A."/>
            <person name="Brescovit A.D."/>
            <person name="Santos A.J."/>
        </authorList>
    </citation>
    <scope>NUCLEOTIDE SEQUENCE</scope>
    <source>
        <tissue evidence="1">Shoot tissue taken approximately 20 cm above the soil surface</tissue>
    </source>
</reference>
<protein>
    <submittedName>
        <fullName evidence="1">Uncharacterized protein</fullName>
    </submittedName>
</protein>
<dbReference type="AlphaFoldDB" id="A0A0A9EY33"/>
<proteinExistence type="predicted"/>
<name>A0A0A9EY33_ARUDO</name>
<dbReference type="EMBL" id="GBRH01195100">
    <property type="protein sequence ID" value="JAE02796.1"/>
    <property type="molecule type" value="Transcribed_RNA"/>
</dbReference>
<reference evidence="1" key="2">
    <citation type="journal article" date="2015" name="Data Brief">
        <title>Shoot transcriptome of the giant reed, Arundo donax.</title>
        <authorList>
            <person name="Barrero R.A."/>
            <person name="Guerrero F.D."/>
            <person name="Moolhuijzen P."/>
            <person name="Goolsby J.A."/>
            <person name="Tidwell J."/>
            <person name="Bellgard S.E."/>
            <person name="Bellgard M.I."/>
        </authorList>
    </citation>
    <scope>NUCLEOTIDE SEQUENCE</scope>
    <source>
        <tissue evidence="1">Shoot tissue taken approximately 20 cm above the soil surface</tissue>
    </source>
</reference>
<sequence length="43" mass="4999">MLTVYTFVLVSQGRSWLNYMAILSRRSAHAVKLSTFVILKLRQ</sequence>